<accession>A0A9J7DW18</accession>
<dbReference type="SUPFAM" id="SSF56672">
    <property type="entry name" value="DNA/RNA polymerases"/>
    <property type="match status" value="1"/>
</dbReference>
<dbReference type="GO" id="GO:0071897">
    <property type="term" value="P:DNA biosynthetic process"/>
    <property type="evidence" value="ECO:0007669"/>
    <property type="project" value="UniProtKB-ARBA"/>
</dbReference>
<name>A0A9J7DW18_SPOLT</name>
<dbReference type="Proteomes" id="UP000301870">
    <property type="component" value="Chromosome 11"/>
</dbReference>
<dbReference type="InterPro" id="IPR005312">
    <property type="entry name" value="DUF1759"/>
</dbReference>
<dbReference type="PANTHER" id="PTHR47331:SF5">
    <property type="entry name" value="RIBONUCLEASE H"/>
    <property type="match status" value="1"/>
</dbReference>
<reference evidence="2" key="1">
    <citation type="submission" date="2025-08" db="UniProtKB">
        <authorList>
            <consortium name="RefSeq"/>
        </authorList>
    </citation>
    <scope>IDENTIFICATION</scope>
    <source>
        <strain evidence="2">Ishihara</strain>
        <tissue evidence="2">Whole body</tissue>
    </source>
</reference>
<dbReference type="AlphaFoldDB" id="A0A9J7DW18"/>
<dbReference type="CDD" id="cd01644">
    <property type="entry name" value="RT_pepA17"/>
    <property type="match status" value="1"/>
</dbReference>
<protein>
    <submittedName>
        <fullName evidence="2">Uncharacterized protein LOC111350544</fullName>
    </submittedName>
</protein>
<dbReference type="InterPro" id="IPR008042">
    <property type="entry name" value="Retrotrans_Pao"/>
</dbReference>
<dbReference type="PANTHER" id="PTHR47331">
    <property type="entry name" value="PHD-TYPE DOMAIN-CONTAINING PROTEIN"/>
    <property type="match status" value="1"/>
</dbReference>
<dbReference type="KEGG" id="sliu:111350544"/>
<sequence length="1191" mass="136771">MCSTEEQQQLLSVLEDTANLLQKTQSNLRKCPKQRLTKGYIEARMKIIDEYWHTFKCAHQDLVKITPKAHKGTLPYFMNDEFFIYEELYNVLQGDLKDMVTALSGSYESGSANSSFTLPNQQNKFIHLPKIQLPKFSGTYESWQTFQDLFTSLVHNNSSLSDVQKLHFLKTSVTHEAQTLLNNIQVTDNNYAHAWDILRTRYGNKRLILNHSMRRLFNQKKMTSQSASQLKGLLDTTTECLHSLTTLNIDTSSWDPVLIYLLVQKMDPETHKNWEEYAYKEDSDCVPTWSDLKKFLETKFRTLELTNQNITTKDYKTTKERSFYAATPVTEKVCVMCKDNHSLSHCKDFCKLEPNNRSEFVKEKHLCYNCLVPGHSAFKCKVPVSCRLCHRRHHSLLHVKKNTKPEDSSVSSSPAVTHVEDEQAIQVNTMMTSQYSAKQRVALLATAVVEATNEQGHTILLRALVDQGSEAAFISEKATQLLKLERQPIKGSIIGVGSNRTELKHVVQLQIRSRWDRNYCLPIKAYVMPKQLTTRIPMKTISTPEWSHIQGLNLADPTYFMPGSIDLLLGVKEYADILQNNIIKGPPGTPSAQKTNLGWILFGEVYTTQQNNYVVMHHSVDIEDMLKSIWEIDSDTKRHLTKEEQLCEELYERTTIRTKEGRYIVRLPFKTNSPQSPDGNTKLIAMKRFVLLEKKFNKSPDLKIDYAKVISNYIEQGHLEKVPEKEIDKRSLYLPHHAVIRDDKESSRTRVVFDASCKGSNNLSLNDELLVGPQLQEDLRNILMRWRMKRICLVADITQMYRQILVHPDDTDYQRILWRQHESDILEEYRLLRVTFGTASAPYLAVKTLQQVAKDEANTNTLVARTINEDFYMDDLLSGTDTVDEAITLSLELTHTLKRGGFILTKWASNSIEVMKSIEEDKRSVNASIDLNLNGTIKALGITWNLKSDRFQYNCNFPTNAKPITKRKILSDIQKLFDPLGWIAPTTVMAKILIQKLWLERLQWDDEVSDTLQEEWQQIRSDLNNINEIKIERWLGTLSFSNNKAQIHGFSDASMRAYAAVVYIRIENSDGNIETKLIAARTRVAPLKTISLPRLELSGALLLSKLMKQVGTSMRIPTSNMIAWTDSSIVIAWLCGEPNRWKPFVANRVVEIIENLNNKQWYHVQSHENPADLASRERCVLGAALVAPRRT</sequence>
<dbReference type="Pfam" id="PF05380">
    <property type="entry name" value="Peptidase_A17"/>
    <property type="match status" value="1"/>
</dbReference>
<organism evidence="1 2">
    <name type="scientific">Spodoptera litura</name>
    <name type="common">Asian cotton leafworm</name>
    <dbReference type="NCBI Taxonomy" id="69820"/>
    <lineage>
        <taxon>Eukaryota</taxon>
        <taxon>Metazoa</taxon>
        <taxon>Ecdysozoa</taxon>
        <taxon>Arthropoda</taxon>
        <taxon>Hexapoda</taxon>
        <taxon>Insecta</taxon>
        <taxon>Pterygota</taxon>
        <taxon>Neoptera</taxon>
        <taxon>Endopterygota</taxon>
        <taxon>Lepidoptera</taxon>
        <taxon>Glossata</taxon>
        <taxon>Ditrysia</taxon>
        <taxon>Noctuoidea</taxon>
        <taxon>Noctuidae</taxon>
        <taxon>Amphipyrinae</taxon>
        <taxon>Spodoptera</taxon>
    </lineage>
</organism>
<dbReference type="GeneID" id="111350544"/>
<dbReference type="OrthoDB" id="5984724at2759"/>
<gene>
    <name evidence="2" type="primary">LOC111350544</name>
</gene>
<keyword evidence="1" id="KW-1185">Reference proteome</keyword>
<evidence type="ECO:0000313" key="2">
    <source>
        <dbReference type="RefSeq" id="XP_022817932.1"/>
    </source>
</evidence>
<proteinExistence type="predicted"/>
<dbReference type="Pfam" id="PF03564">
    <property type="entry name" value="DUF1759"/>
    <property type="match status" value="1"/>
</dbReference>
<dbReference type="InterPro" id="IPR043502">
    <property type="entry name" value="DNA/RNA_pol_sf"/>
</dbReference>
<evidence type="ECO:0000313" key="1">
    <source>
        <dbReference type="Proteomes" id="UP000301870"/>
    </source>
</evidence>
<dbReference type="RefSeq" id="XP_022817932.1">
    <property type="nucleotide sequence ID" value="XM_022962164.1"/>
</dbReference>